<name>A0ABR0NPT0_GOSAR</name>
<dbReference type="PANTHER" id="PTHR31973:SF187">
    <property type="entry name" value="MUTATOR TRANSPOSASE MUDRA PROTEIN"/>
    <property type="match status" value="1"/>
</dbReference>
<evidence type="ECO:0000256" key="1">
    <source>
        <dbReference type="SAM" id="MobiDB-lite"/>
    </source>
</evidence>
<comment type="caution">
    <text evidence="3">The sequence shown here is derived from an EMBL/GenBank/DDBJ whole genome shotgun (WGS) entry which is preliminary data.</text>
</comment>
<feature type="compositionally biased region" description="Basic and acidic residues" evidence="1">
    <location>
        <begin position="63"/>
        <end position="74"/>
    </location>
</feature>
<reference evidence="3 4" key="1">
    <citation type="submission" date="2023-03" db="EMBL/GenBank/DDBJ databases">
        <title>WGS of Gossypium arboreum.</title>
        <authorList>
            <person name="Yu D."/>
        </authorList>
    </citation>
    <scope>NUCLEOTIDE SEQUENCE [LARGE SCALE GENOMIC DNA]</scope>
    <source>
        <tissue evidence="3">Leaf</tissue>
    </source>
</reference>
<sequence>MGNRREATSVVTSILTGLIDDNFNENEENMSGSDVSGDASERVNLDGLNMDGIEVDELCDSDDSGRLDSVHESDSDGQNWPEFNLENDMSNPRLKVCKDGYRAGCRRIVGLDGCFLKGYCGGYLFAAVGIDANNDIYPLAYAAIESENQSSWL</sequence>
<dbReference type="PANTHER" id="PTHR31973">
    <property type="entry name" value="POLYPROTEIN, PUTATIVE-RELATED"/>
    <property type="match status" value="1"/>
</dbReference>
<gene>
    <name evidence="3" type="ORF">PVK06_030893</name>
</gene>
<protein>
    <recommendedName>
        <fullName evidence="2">MULE transposase domain-containing protein</fullName>
    </recommendedName>
</protein>
<organism evidence="3 4">
    <name type="scientific">Gossypium arboreum</name>
    <name type="common">Tree cotton</name>
    <name type="synonym">Gossypium nanking</name>
    <dbReference type="NCBI Taxonomy" id="29729"/>
    <lineage>
        <taxon>Eukaryota</taxon>
        <taxon>Viridiplantae</taxon>
        <taxon>Streptophyta</taxon>
        <taxon>Embryophyta</taxon>
        <taxon>Tracheophyta</taxon>
        <taxon>Spermatophyta</taxon>
        <taxon>Magnoliopsida</taxon>
        <taxon>eudicotyledons</taxon>
        <taxon>Gunneridae</taxon>
        <taxon>Pentapetalae</taxon>
        <taxon>rosids</taxon>
        <taxon>malvids</taxon>
        <taxon>Malvales</taxon>
        <taxon>Malvaceae</taxon>
        <taxon>Malvoideae</taxon>
        <taxon>Gossypium</taxon>
    </lineage>
</organism>
<evidence type="ECO:0000313" key="4">
    <source>
        <dbReference type="Proteomes" id="UP001358586"/>
    </source>
</evidence>
<accession>A0ABR0NPT0</accession>
<evidence type="ECO:0000313" key="3">
    <source>
        <dbReference type="EMBL" id="KAK5803250.1"/>
    </source>
</evidence>
<dbReference type="Pfam" id="PF10551">
    <property type="entry name" value="MULE"/>
    <property type="match status" value="1"/>
</dbReference>
<dbReference type="Proteomes" id="UP001358586">
    <property type="component" value="Chromosome 9"/>
</dbReference>
<evidence type="ECO:0000259" key="2">
    <source>
        <dbReference type="Pfam" id="PF10551"/>
    </source>
</evidence>
<dbReference type="EMBL" id="JARKNE010000009">
    <property type="protein sequence ID" value="KAK5803250.1"/>
    <property type="molecule type" value="Genomic_DNA"/>
</dbReference>
<proteinExistence type="predicted"/>
<keyword evidence="4" id="KW-1185">Reference proteome</keyword>
<feature type="domain" description="MULE transposase" evidence="2">
    <location>
        <begin position="109"/>
        <end position="152"/>
    </location>
</feature>
<feature type="region of interest" description="Disordered" evidence="1">
    <location>
        <begin position="61"/>
        <end position="85"/>
    </location>
</feature>
<dbReference type="InterPro" id="IPR018289">
    <property type="entry name" value="MULE_transposase_dom"/>
</dbReference>